<keyword evidence="1" id="KW-0808">Transferase</keyword>
<dbReference type="GO" id="GO:0016740">
    <property type="term" value="F:transferase activity"/>
    <property type="evidence" value="ECO:0007669"/>
    <property type="project" value="UniProtKB-KW"/>
</dbReference>
<dbReference type="AlphaFoldDB" id="A0A6I2N2J4"/>
<reference evidence="1 2" key="1">
    <citation type="journal article" date="2019" name="Nat. Med.">
        <title>A library of human gut bacterial isolates paired with longitudinal multiomics data enables mechanistic microbiome research.</title>
        <authorList>
            <person name="Poyet M."/>
            <person name="Groussin M."/>
            <person name="Gibbons S.M."/>
            <person name="Avila-Pacheco J."/>
            <person name="Jiang X."/>
            <person name="Kearney S.M."/>
            <person name="Perrotta A.R."/>
            <person name="Berdy B."/>
            <person name="Zhao S."/>
            <person name="Lieberman T.D."/>
            <person name="Swanson P.K."/>
            <person name="Smith M."/>
            <person name="Roesemann S."/>
            <person name="Alexander J.E."/>
            <person name="Rich S.A."/>
            <person name="Livny J."/>
            <person name="Vlamakis H."/>
            <person name="Clish C."/>
            <person name="Bullock K."/>
            <person name="Deik A."/>
            <person name="Scott J."/>
            <person name="Pierce K.A."/>
            <person name="Xavier R.J."/>
            <person name="Alm E.J."/>
        </authorList>
    </citation>
    <scope>NUCLEOTIDE SEQUENCE [LARGE SCALE GENOMIC DNA]</scope>
    <source>
        <strain evidence="1 2">BIOML-A41</strain>
    </source>
</reference>
<dbReference type="RefSeq" id="WP_121962790.1">
    <property type="nucleotide sequence ID" value="NZ_BAABYH010000001.1"/>
</dbReference>
<organism evidence="1 2">
    <name type="scientific">Parabacteroides distasonis</name>
    <dbReference type="NCBI Taxonomy" id="823"/>
    <lineage>
        <taxon>Bacteria</taxon>
        <taxon>Pseudomonadati</taxon>
        <taxon>Bacteroidota</taxon>
        <taxon>Bacteroidia</taxon>
        <taxon>Bacteroidales</taxon>
        <taxon>Tannerellaceae</taxon>
        <taxon>Parabacteroides</taxon>
    </lineage>
</organism>
<evidence type="ECO:0000313" key="2">
    <source>
        <dbReference type="Proteomes" id="UP000463337"/>
    </source>
</evidence>
<dbReference type="InterPro" id="IPR029465">
    <property type="entry name" value="ATPgrasp_TupA"/>
</dbReference>
<evidence type="ECO:0000313" key="1">
    <source>
        <dbReference type="EMBL" id="MRY59292.1"/>
    </source>
</evidence>
<name>A0A6I2N2J4_PARDI</name>
<dbReference type="EMBL" id="WKLT01000015">
    <property type="protein sequence ID" value="MRY59292.1"/>
    <property type="molecule type" value="Genomic_DNA"/>
</dbReference>
<accession>A0A6I2N2J4</accession>
<comment type="caution">
    <text evidence="1">The sequence shown here is derived from an EMBL/GenBank/DDBJ whole genome shotgun (WGS) entry which is preliminary data.</text>
</comment>
<sequence>MLKLEYIMKCNNIIRSLVEGILPDRLWLSLRYYMTFDKFLNWHNPKSLTEKMQWLKIYDRRPEYTIMVDKVKAKKWVSERIGDKYIIPILGVWEKAEDVDFDLLPDRFVIKCNHNSGTGMYICKDKSKMDKDFVIQELKKGLRENYYKKWREWPYKNVPRRIFAEKYMEDSISNSADGLSENVLTDYKFFCFNGEPFMMYKSKDYSEHTYTDFFDMNYQRLPIRMKDPNSNEPAVKPIEFEEMKFLARKLSQGVPFLRVDFYIIDHQVYFGELTFFHNAGFGPINPPEWNLKLGEMLNLENLKGKHSKNTYSKVF</sequence>
<dbReference type="Pfam" id="PF14305">
    <property type="entry name" value="ATPgrasp_TupA"/>
    <property type="match status" value="1"/>
</dbReference>
<protein>
    <submittedName>
        <fullName evidence="1">Glycosyl transferase</fullName>
    </submittedName>
</protein>
<gene>
    <name evidence="1" type="ORF">GKD59_15530</name>
</gene>
<dbReference type="Proteomes" id="UP000463337">
    <property type="component" value="Unassembled WGS sequence"/>
</dbReference>
<proteinExistence type="predicted"/>